<reference evidence="3" key="1">
    <citation type="submission" date="2016-10" db="EMBL/GenBank/DDBJ databases">
        <authorList>
            <person name="Varghese N."/>
        </authorList>
    </citation>
    <scope>NUCLEOTIDE SEQUENCE [LARGE SCALE GENOMIC DNA]</scope>
    <source>
        <strain evidence="3">DSM 20406</strain>
    </source>
</reference>
<evidence type="ECO:0000313" key="3">
    <source>
        <dbReference type="Proteomes" id="UP000183028"/>
    </source>
</evidence>
<keyword evidence="3" id="KW-1185">Reference proteome</keyword>
<dbReference type="GeneID" id="54119187"/>
<dbReference type="AlphaFoldDB" id="A0A1H6Q745"/>
<dbReference type="SUPFAM" id="SSF51998">
    <property type="entry name" value="PFL-like glycyl radical enzymes"/>
    <property type="match status" value="1"/>
</dbReference>
<evidence type="ECO:0000256" key="1">
    <source>
        <dbReference type="HAMAP-Rule" id="MF_01221"/>
    </source>
</evidence>
<dbReference type="OrthoDB" id="9763001at2"/>
<dbReference type="InterPro" id="IPR007841">
    <property type="entry name" value="UPF0210"/>
</dbReference>
<dbReference type="eggNOG" id="COG2848">
    <property type="taxonomic scope" value="Bacteria"/>
</dbReference>
<dbReference type="NCBIfam" id="NF003700">
    <property type="entry name" value="PRK05313.1"/>
    <property type="match status" value="1"/>
</dbReference>
<dbReference type="PANTHER" id="PTHR37560">
    <property type="entry name" value="UPF0210 PROTEIN SPR0218"/>
    <property type="match status" value="1"/>
</dbReference>
<dbReference type="PANTHER" id="PTHR37560:SF1">
    <property type="entry name" value="UPF0210 PROTEIN MJ1665"/>
    <property type="match status" value="1"/>
</dbReference>
<proteinExistence type="inferred from homology"/>
<dbReference type="Pfam" id="PF05167">
    <property type="entry name" value="DUF711"/>
    <property type="match status" value="1"/>
</dbReference>
<comment type="subunit">
    <text evidence="1">Homodimer.</text>
</comment>
<dbReference type="CDD" id="cd08025">
    <property type="entry name" value="RNR_PFL_like_DUF711"/>
    <property type="match status" value="1"/>
</dbReference>
<dbReference type="HAMAP" id="MF_01221">
    <property type="entry name" value="UPF0210"/>
    <property type="match status" value="1"/>
</dbReference>
<dbReference type="Proteomes" id="UP000183028">
    <property type="component" value="Unassembled WGS sequence"/>
</dbReference>
<dbReference type="EMBL" id="FNYK01000001">
    <property type="protein sequence ID" value="SEI37696.1"/>
    <property type="molecule type" value="Genomic_DNA"/>
</dbReference>
<dbReference type="RefSeq" id="WP_033161778.1">
    <property type="nucleotide sequence ID" value="NZ_CACVPP010000003.1"/>
</dbReference>
<evidence type="ECO:0000313" key="2">
    <source>
        <dbReference type="EMBL" id="SEI37696.1"/>
    </source>
</evidence>
<organism evidence="2 3">
    <name type="scientific">Sharpea azabuensis</name>
    <dbReference type="NCBI Taxonomy" id="322505"/>
    <lineage>
        <taxon>Bacteria</taxon>
        <taxon>Bacillati</taxon>
        <taxon>Bacillota</taxon>
        <taxon>Erysipelotrichia</taxon>
        <taxon>Erysipelotrichales</taxon>
        <taxon>Coprobacillaceae</taxon>
        <taxon>Sharpea</taxon>
    </lineage>
</organism>
<protein>
    <recommendedName>
        <fullName evidence="1">UPF0210 protein SAMN04487834_100181</fullName>
    </recommendedName>
</protein>
<dbReference type="STRING" id="322505.SAMN04487836_101122"/>
<dbReference type="Gene3D" id="3.20.70.20">
    <property type="match status" value="1"/>
</dbReference>
<name>A0A1H6Q745_9FIRM</name>
<gene>
    <name evidence="2" type="ORF">SAMN04487834_100181</name>
</gene>
<accession>A0A1H6Q745</accession>
<sequence length="454" mass="47792">MINIFEVAETNRMIEEENLDVRTITIGISLLDCMDSNVDQLCSNIYKKITTIAKDLVKTGQEIEKKYGIPIVNKRISVTPIGTIGAPCCKSTSDFVKIAKTLDRCAHEVGVNFIGGYSAIVSKNMTAAERLLIESIPEAMKESELVCASVNVGSTKTGINMDAVKLVGEIVKETAELTKEDDSIGCAKLVIFCNAPDDNPFMAGAFHGITEGDAVINVGVSGPGVMHEAIRKAKGQDFGELCETIKKTAFKITRVGQMVANEASEALGIPFGIIDLSLAPTPAIGDSIADCLQSMGLERVGAPGTTAALAILNDQVKKGGVMASSYVGGLSGAFIPVSEDQGMIDAVEAGSLSLEKLEAMTCVCSVGLDMIAIPGKTSAKTISGIIADEMAIGMINQKTTAVRVIPVIGKDVGDSVEFGGLLGYAPIMPVNTFCCDEFIDRGGRIPAPIHSFKN</sequence>
<comment type="similarity">
    <text evidence="1">Belongs to the UPF0210 family.</text>
</comment>